<dbReference type="InterPro" id="IPR007560">
    <property type="entry name" value="Restrct_endonuc_IV_Mrr"/>
</dbReference>
<feature type="domain" description="Restriction endonuclease type IV Mrr" evidence="3">
    <location>
        <begin position="98"/>
        <end position="209"/>
    </location>
</feature>
<comment type="caution">
    <text evidence="4">The sequence shown here is derived from an EMBL/GenBank/DDBJ whole genome shotgun (WGS) entry which is preliminary data.</text>
</comment>
<dbReference type="Proteomes" id="UP001429984">
    <property type="component" value="Unassembled WGS sequence"/>
</dbReference>
<keyword evidence="4" id="KW-0540">Nuclease</keyword>
<reference evidence="4 5" key="1">
    <citation type="submission" date="2020-11" db="EMBL/GenBank/DDBJ databases">
        <title>Draft Genome Sequence and Secondary Metabolite Biosynthetic Potential of the Lysobacter niastensis Type strain DSM 18481.</title>
        <authorList>
            <person name="Turrini P."/>
            <person name="Artuso I."/>
            <person name="Tescari M."/>
            <person name="Lugli G.A."/>
            <person name="Frangipani E."/>
            <person name="Ventura M."/>
            <person name="Visca P."/>
        </authorList>
    </citation>
    <scope>NUCLEOTIDE SEQUENCE [LARGE SCALE GENOMIC DNA]</scope>
    <source>
        <strain evidence="4 5">DSM 18481</strain>
    </source>
</reference>
<dbReference type="PANTHER" id="PTHR30015">
    <property type="entry name" value="MRR RESTRICTION SYSTEM PROTEIN"/>
    <property type="match status" value="1"/>
</dbReference>
<keyword evidence="1" id="KW-0812">Transmembrane</keyword>
<name>A0ABS0B4C2_9GAMM</name>
<evidence type="ECO:0000259" key="3">
    <source>
        <dbReference type="Pfam" id="PF04471"/>
    </source>
</evidence>
<dbReference type="RefSeq" id="WP_194930061.1">
    <property type="nucleotide sequence ID" value="NZ_JADLZT010000003.1"/>
</dbReference>
<keyword evidence="5" id="KW-1185">Reference proteome</keyword>
<dbReference type="InterPro" id="IPR011856">
    <property type="entry name" value="tRNA_endonuc-like_dom_sf"/>
</dbReference>
<dbReference type="EMBL" id="JADLZT010000003">
    <property type="protein sequence ID" value="MBF6023443.1"/>
    <property type="molecule type" value="Genomic_DNA"/>
</dbReference>
<keyword evidence="4" id="KW-0378">Hydrolase</keyword>
<evidence type="ECO:0000259" key="2">
    <source>
        <dbReference type="Pfam" id="PF01396"/>
    </source>
</evidence>
<dbReference type="Pfam" id="PF04471">
    <property type="entry name" value="Mrr_cat"/>
    <property type="match status" value="1"/>
</dbReference>
<dbReference type="GO" id="GO:0004519">
    <property type="term" value="F:endonuclease activity"/>
    <property type="evidence" value="ECO:0007669"/>
    <property type="project" value="UniProtKB-KW"/>
</dbReference>
<dbReference type="Gene3D" id="3.40.1350.10">
    <property type="match status" value="1"/>
</dbReference>
<dbReference type="SUPFAM" id="SSF52980">
    <property type="entry name" value="Restriction endonuclease-like"/>
    <property type="match status" value="1"/>
</dbReference>
<feature type="domain" description="DNA topoisomerase type IA zn finger" evidence="2">
    <location>
        <begin position="230"/>
        <end position="266"/>
    </location>
</feature>
<dbReference type="InterPro" id="IPR013498">
    <property type="entry name" value="Topo_IA_Znf"/>
</dbReference>
<feature type="transmembrane region" description="Helical" evidence="1">
    <location>
        <begin position="12"/>
        <end position="39"/>
    </location>
</feature>
<keyword evidence="4" id="KW-0255">Endonuclease</keyword>
<evidence type="ECO:0000313" key="5">
    <source>
        <dbReference type="Proteomes" id="UP001429984"/>
    </source>
</evidence>
<dbReference type="PANTHER" id="PTHR30015:SF7">
    <property type="entry name" value="TYPE IV METHYL-DIRECTED RESTRICTION ENZYME ECOKMRR"/>
    <property type="match status" value="1"/>
</dbReference>
<protein>
    <submittedName>
        <fullName evidence="4">Restriction endonuclease</fullName>
    </submittedName>
</protein>
<accession>A0ABS0B4C2</accession>
<feature type="transmembrane region" description="Helical" evidence="1">
    <location>
        <begin position="59"/>
        <end position="80"/>
    </location>
</feature>
<gene>
    <name evidence="4" type="ORF">IU514_05285</name>
</gene>
<evidence type="ECO:0000313" key="4">
    <source>
        <dbReference type="EMBL" id="MBF6023443.1"/>
    </source>
</evidence>
<dbReference type="InterPro" id="IPR011335">
    <property type="entry name" value="Restrct_endonuc-II-like"/>
</dbReference>
<keyword evidence="1" id="KW-0472">Membrane</keyword>
<organism evidence="4 5">
    <name type="scientific">Lysobacter niastensis</name>
    <dbReference type="NCBI Taxonomy" id="380629"/>
    <lineage>
        <taxon>Bacteria</taxon>
        <taxon>Pseudomonadati</taxon>
        <taxon>Pseudomonadota</taxon>
        <taxon>Gammaproteobacteria</taxon>
        <taxon>Lysobacterales</taxon>
        <taxon>Lysobacteraceae</taxon>
        <taxon>Lysobacter</taxon>
    </lineage>
</organism>
<evidence type="ECO:0000256" key="1">
    <source>
        <dbReference type="SAM" id="Phobius"/>
    </source>
</evidence>
<sequence>MGRRKQNGLELIASLPWPVGIVLGILAFVGIRYGLGWYFTTTASHITQQVGRQMLSSGMLAPIAWIFLAICWFGALLSWLGRRKRKQLLATQTGLDNLRAMTWREFEMLVGEAFRRRDYAVEETGLGGADGGIDLILRKDGRKELVQCKQWRSMQVGVSVVREMWGLANHHSADGAKIVSVGDYTRDAIEFARDKQIELISAPQLLEMIRSTQMPGRHEPSTETTSGAPSCPSCSAAMVLRRNKASGQSFWGCGNYPNCRGTRAMKNLL</sequence>
<dbReference type="Pfam" id="PF01396">
    <property type="entry name" value="Zn_ribbon_Top1"/>
    <property type="match status" value="1"/>
</dbReference>
<keyword evidence="1" id="KW-1133">Transmembrane helix</keyword>
<dbReference type="Gene3D" id="3.30.65.10">
    <property type="entry name" value="Bacterial Topoisomerase I, domain 1"/>
    <property type="match status" value="1"/>
</dbReference>
<proteinExistence type="predicted"/>
<dbReference type="InterPro" id="IPR052906">
    <property type="entry name" value="Type_IV_Methyl-Rstrct_Enzyme"/>
</dbReference>
<dbReference type="SUPFAM" id="SSF57783">
    <property type="entry name" value="Zinc beta-ribbon"/>
    <property type="match status" value="1"/>
</dbReference>